<keyword evidence="2" id="KW-0067">ATP-binding</keyword>
<accession>A0A0F9IYD8</accession>
<evidence type="ECO:0000313" key="4">
    <source>
        <dbReference type="EMBL" id="KKM25119.1"/>
    </source>
</evidence>
<dbReference type="Pfam" id="PF09250">
    <property type="entry name" value="Prim-Pol"/>
    <property type="match status" value="1"/>
</dbReference>
<dbReference type="InterPro" id="IPR015330">
    <property type="entry name" value="DNA_primase/pol_bifunc_N"/>
</dbReference>
<organism evidence="4">
    <name type="scientific">marine sediment metagenome</name>
    <dbReference type="NCBI Taxonomy" id="412755"/>
    <lineage>
        <taxon>unclassified sequences</taxon>
        <taxon>metagenomes</taxon>
        <taxon>ecological metagenomes</taxon>
    </lineage>
</organism>
<evidence type="ECO:0000259" key="3">
    <source>
        <dbReference type="PROSITE" id="PS51206"/>
    </source>
</evidence>
<sequence>MLLPISDIREVDRIKDFETKVHEAALLYVEHGIPVIPLRPNSKILPERKTGINYFSRSTKTKTINKWFGERGRYRGWNIGIPCGEDLFAIDLDLHGRENGIENWETFAEGRELNCPIQKTPTGGRHMLLQWRENLTSSSGKLARGVDTRGGDGQPRSHIVVWPSQTPDGTYSWVEGGDIPETPEWVSDIIGVPWAYKPGLGNENVGQGDLEQPYELSQIAAMLDHIDPNVLSYEEWLFIGQAINSQYSDSDGLDLWDSWSADGERYIQGECRSRWPGFNPAGTIRVGSLIYFAKQGGYDPTSDPARAGDFIDLVTIMNTDNAILLTGGKIRIVHRDKMGGIHIMGTQDFNTLMYNRKVTVPGKRGKIPTEADIWMAHPDRRECIRGMGFFPDEDLWHKGYVNLWQGWGVEPVEGNWELFDYHIKEVMCEGNEELHDYVLDWVADIIQDPMIPKGTAIVMHGKEGVGKGTFCEMVGGIVGRMHYKHVTNPRHLTGNFNKLLMDALFVFGDEVIYGGDRQTAGILRSMVTEKEMICEPKGIDPFTCDSRIRLAVASNEEWFIPAGPESRRWLVLEVSDKCANDRHYFNLLYTQMMEEGGLEAMMFDLMARKIKANLTKAIVTKGLEAQRAIYKATGDAVDIWMDECIGKEDLRISTAGEAWPEDVDRMELFEAFSTWAKDRKIRTKGVAHFYRKVEIYGFIKHRPRPEGGGARRWRYKVPPYDGFTAKS</sequence>
<evidence type="ECO:0000256" key="2">
    <source>
        <dbReference type="ARBA" id="ARBA00022840"/>
    </source>
</evidence>
<dbReference type="InterPro" id="IPR014015">
    <property type="entry name" value="Helicase_SF3_DNA-vir"/>
</dbReference>
<dbReference type="SUPFAM" id="SSF52540">
    <property type="entry name" value="P-loop containing nucleoside triphosphate hydrolases"/>
    <property type="match status" value="1"/>
</dbReference>
<keyword evidence="1" id="KW-0547">Nucleotide-binding</keyword>
<feature type="domain" description="SF3 helicase" evidence="3">
    <location>
        <begin position="410"/>
        <end position="587"/>
    </location>
</feature>
<dbReference type="GO" id="GO:0016817">
    <property type="term" value="F:hydrolase activity, acting on acid anhydrides"/>
    <property type="evidence" value="ECO:0007669"/>
    <property type="project" value="InterPro"/>
</dbReference>
<proteinExistence type="predicted"/>
<gene>
    <name evidence="4" type="ORF">LCGC14_1598190</name>
</gene>
<dbReference type="AlphaFoldDB" id="A0A0F9IYD8"/>
<dbReference type="SMART" id="SM00943">
    <property type="entry name" value="Prim-Pol"/>
    <property type="match status" value="1"/>
</dbReference>
<comment type="caution">
    <text evidence="4">The sequence shown here is derived from an EMBL/GenBank/DDBJ whole genome shotgun (WGS) entry which is preliminary data.</text>
</comment>
<dbReference type="GO" id="GO:0005524">
    <property type="term" value="F:ATP binding"/>
    <property type="evidence" value="ECO:0007669"/>
    <property type="project" value="UniProtKB-KW"/>
</dbReference>
<dbReference type="Pfam" id="PF08707">
    <property type="entry name" value="PriCT_2"/>
    <property type="match status" value="1"/>
</dbReference>
<reference evidence="4" key="1">
    <citation type="journal article" date="2015" name="Nature">
        <title>Complex archaea that bridge the gap between prokaryotes and eukaryotes.</title>
        <authorList>
            <person name="Spang A."/>
            <person name="Saw J.H."/>
            <person name="Jorgensen S.L."/>
            <person name="Zaremba-Niedzwiedzka K."/>
            <person name="Martijn J."/>
            <person name="Lind A.E."/>
            <person name="van Eijk R."/>
            <person name="Schleper C."/>
            <person name="Guy L."/>
            <person name="Ettema T.J."/>
        </authorList>
    </citation>
    <scope>NUCLEOTIDE SEQUENCE</scope>
</reference>
<dbReference type="EMBL" id="LAZR01012783">
    <property type="protein sequence ID" value="KKM25119.1"/>
    <property type="molecule type" value="Genomic_DNA"/>
</dbReference>
<dbReference type="InterPro" id="IPR045455">
    <property type="entry name" value="NrS-1_pol-like_helicase"/>
</dbReference>
<evidence type="ECO:0000256" key="1">
    <source>
        <dbReference type="ARBA" id="ARBA00022741"/>
    </source>
</evidence>
<dbReference type="SUPFAM" id="SSF56747">
    <property type="entry name" value="Prim-pol domain"/>
    <property type="match status" value="1"/>
</dbReference>
<dbReference type="Gene3D" id="3.30.720.160">
    <property type="entry name" value="Bifunctional DNA primase/polymerase, N-terminal"/>
    <property type="match status" value="1"/>
</dbReference>
<protein>
    <recommendedName>
        <fullName evidence="3">SF3 helicase domain-containing protein</fullName>
    </recommendedName>
</protein>
<dbReference type="InterPro" id="IPR014819">
    <property type="entry name" value="PriCT_2"/>
</dbReference>
<dbReference type="Gene3D" id="3.40.50.300">
    <property type="entry name" value="P-loop containing nucleotide triphosphate hydrolases"/>
    <property type="match status" value="1"/>
</dbReference>
<dbReference type="InterPro" id="IPR027417">
    <property type="entry name" value="P-loop_NTPase"/>
</dbReference>
<name>A0A0F9IYD8_9ZZZZ</name>
<dbReference type="Pfam" id="PF19263">
    <property type="entry name" value="DUF5906"/>
    <property type="match status" value="1"/>
</dbReference>
<dbReference type="CDD" id="cd04859">
    <property type="entry name" value="Prim_Pol"/>
    <property type="match status" value="1"/>
</dbReference>
<dbReference type="PROSITE" id="PS51206">
    <property type="entry name" value="SF3_HELICASE_1"/>
    <property type="match status" value="1"/>
</dbReference>